<dbReference type="KEGG" id="dbr:Deba_0029"/>
<dbReference type="InterPro" id="IPR013196">
    <property type="entry name" value="HTH_11"/>
</dbReference>
<dbReference type="Gene3D" id="3.30.1340.20">
    <property type="entry name" value="3H domain"/>
    <property type="match status" value="1"/>
</dbReference>
<feature type="domain" description="3H" evidence="2">
    <location>
        <begin position="82"/>
        <end position="177"/>
    </location>
</feature>
<dbReference type="SUPFAM" id="SSF46785">
    <property type="entry name" value="Winged helix' DNA-binding domain"/>
    <property type="match status" value="1"/>
</dbReference>
<dbReference type="HOGENOM" id="CLU_108798_0_0_7"/>
<keyword evidence="5" id="KW-1185">Reference proteome</keyword>
<dbReference type="InterPro" id="IPR004173">
    <property type="entry name" value="3H_domain"/>
</dbReference>
<evidence type="ECO:0000256" key="1">
    <source>
        <dbReference type="PIRSR" id="PIRSR037847-1"/>
    </source>
</evidence>
<feature type="binding site" evidence="1">
    <location>
        <position position="152"/>
    </location>
    <ligand>
        <name>Ni(2+)</name>
        <dbReference type="ChEBI" id="CHEBI:49786"/>
    </ligand>
</feature>
<dbReference type="eggNOG" id="COG1827">
    <property type="taxonomic scope" value="Bacteria"/>
</dbReference>
<dbReference type="InterPro" id="IPR035922">
    <property type="entry name" value="3H_dom_sf"/>
</dbReference>
<gene>
    <name evidence="4" type="ordered locus">Deba_0029</name>
</gene>
<dbReference type="STRING" id="644282.Deba_0029"/>
<evidence type="ECO:0000313" key="5">
    <source>
        <dbReference type="Proteomes" id="UP000009047"/>
    </source>
</evidence>
<evidence type="ECO:0000313" key="4">
    <source>
        <dbReference type="EMBL" id="ADK83408.1"/>
    </source>
</evidence>
<name>E1QD89_DESB2</name>
<keyword evidence="1" id="KW-0533">Nickel</keyword>
<feature type="binding site" evidence="1">
    <location>
        <position position="85"/>
    </location>
    <ligand>
        <name>Ni(2+)</name>
        <dbReference type="ChEBI" id="CHEBI:49786"/>
    </ligand>
</feature>
<accession>E1QD89</accession>
<organism evidence="4 5">
    <name type="scientific">Desulfarculus baarsii (strain ATCC 33931 / DSM 2075 / LMG 7858 / VKM B-1802 / 2st14)</name>
    <dbReference type="NCBI Taxonomy" id="644282"/>
    <lineage>
        <taxon>Bacteria</taxon>
        <taxon>Pseudomonadati</taxon>
        <taxon>Thermodesulfobacteriota</taxon>
        <taxon>Desulfarculia</taxon>
        <taxon>Desulfarculales</taxon>
        <taxon>Desulfarculaceae</taxon>
        <taxon>Desulfarculus</taxon>
    </lineage>
</organism>
<feature type="binding site" evidence="1">
    <location>
        <position position="93"/>
    </location>
    <ligand>
        <name>Ni(2+)</name>
        <dbReference type="ChEBI" id="CHEBI:49786"/>
    </ligand>
</feature>
<feature type="binding site" evidence="1">
    <location>
        <position position="154"/>
    </location>
    <ligand>
        <name>Ni(2+)</name>
        <dbReference type="ChEBI" id="CHEBI:49786"/>
    </ligand>
</feature>
<dbReference type="PANTHER" id="PTHR40068:SF1">
    <property type="entry name" value="TRANSCRIPTION REPRESSOR NIAR-RELATED"/>
    <property type="match status" value="1"/>
</dbReference>
<dbReference type="PIRSF" id="PIRSF037847">
    <property type="entry name" value="NiaR"/>
    <property type="match status" value="1"/>
</dbReference>
<dbReference type="AlphaFoldDB" id="E1QD89"/>
<sequence>MPFHSPLSPPLHDRRAQILALLADGRQPLTGGELSARLGVSRQVIVQDMAILRAEGHDIVATPRGYLMPEANGPRGRRAVLACRHDASRVEEELCVMVDHGLMVVDVIVEHAFYGELRGNLMLCSRVDVGRFMARMSERRAQFLSALTGGVHLHTVEHADQAAFDQAVAELGRRGLLVTP</sequence>
<protein>
    <submittedName>
        <fullName evidence="4">3H domain protein</fullName>
    </submittedName>
</protein>
<dbReference type="Pfam" id="PF08279">
    <property type="entry name" value="HTH_11"/>
    <property type="match status" value="1"/>
</dbReference>
<reference evidence="4 5" key="1">
    <citation type="journal article" date="2010" name="Stand. Genomic Sci.">
        <title>Complete genome sequence of Desulfarculus baarsii type strain (2st14).</title>
        <authorList>
            <person name="Sun H."/>
            <person name="Spring S."/>
            <person name="Lapidus A."/>
            <person name="Davenport K."/>
            <person name="Del Rio T.G."/>
            <person name="Tice H."/>
            <person name="Nolan M."/>
            <person name="Copeland A."/>
            <person name="Cheng J.F."/>
            <person name="Lucas S."/>
            <person name="Tapia R."/>
            <person name="Goodwin L."/>
            <person name="Pitluck S."/>
            <person name="Ivanova N."/>
            <person name="Pagani I."/>
            <person name="Mavromatis K."/>
            <person name="Ovchinnikova G."/>
            <person name="Pati A."/>
            <person name="Chen A."/>
            <person name="Palaniappan K."/>
            <person name="Hauser L."/>
            <person name="Chang Y.J."/>
            <person name="Jeffries C.D."/>
            <person name="Detter J.C."/>
            <person name="Han C."/>
            <person name="Rohde M."/>
            <person name="Brambilla E."/>
            <person name="Goker M."/>
            <person name="Woyke T."/>
            <person name="Bristow J."/>
            <person name="Eisen J.A."/>
            <person name="Markowitz V."/>
            <person name="Hugenholtz P."/>
            <person name="Kyrpides N.C."/>
            <person name="Klenk H.P."/>
            <person name="Land M."/>
        </authorList>
    </citation>
    <scope>NUCLEOTIDE SEQUENCE [LARGE SCALE GENOMIC DNA]</scope>
    <source>
        <strain evidence="5">ATCC 33931 / DSM 2075 / LMG 7858 / VKM B-1802 / 2st14</strain>
    </source>
</reference>
<keyword evidence="1" id="KW-0479">Metal-binding</keyword>
<dbReference type="GO" id="GO:0046872">
    <property type="term" value="F:metal ion binding"/>
    <property type="evidence" value="ECO:0007669"/>
    <property type="project" value="UniProtKB-KW"/>
</dbReference>
<evidence type="ECO:0000259" key="3">
    <source>
        <dbReference type="Pfam" id="PF08279"/>
    </source>
</evidence>
<dbReference type="Pfam" id="PF02829">
    <property type="entry name" value="3H"/>
    <property type="match status" value="1"/>
</dbReference>
<dbReference type="Proteomes" id="UP000009047">
    <property type="component" value="Chromosome"/>
</dbReference>
<dbReference type="InterPro" id="IPR036390">
    <property type="entry name" value="WH_DNA-bd_sf"/>
</dbReference>
<dbReference type="Gene3D" id="1.10.10.10">
    <property type="entry name" value="Winged helix-like DNA-binding domain superfamily/Winged helix DNA-binding domain"/>
    <property type="match status" value="1"/>
</dbReference>
<dbReference type="SUPFAM" id="SSF75500">
    <property type="entry name" value="Putative transcriptional regulator TM1602, C-terminal domain"/>
    <property type="match status" value="1"/>
</dbReference>
<proteinExistence type="predicted"/>
<dbReference type="PANTHER" id="PTHR40068">
    <property type="entry name" value="TRANSCRIPTION REPRESSOR NIAR-RELATED"/>
    <property type="match status" value="1"/>
</dbReference>
<dbReference type="RefSeq" id="WP_013256864.1">
    <property type="nucleotide sequence ID" value="NC_014365.1"/>
</dbReference>
<feature type="domain" description="Helix-turn-helix type 11" evidence="3">
    <location>
        <begin position="14"/>
        <end position="66"/>
    </location>
</feature>
<dbReference type="InterPro" id="IPR036388">
    <property type="entry name" value="WH-like_DNA-bd_sf"/>
</dbReference>
<dbReference type="InterPro" id="IPR026043">
    <property type="entry name" value="NadR"/>
</dbReference>
<dbReference type="EMBL" id="CP002085">
    <property type="protein sequence ID" value="ADK83408.1"/>
    <property type="molecule type" value="Genomic_DNA"/>
</dbReference>
<evidence type="ECO:0000259" key="2">
    <source>
        <dbReference type="Pfam" id="PF02829"/>
    </source>
</evidence>